<proteinExistence type="predicted"/>
<accession>A0A0E9THP0</accession>
<protein>
    <submittedName>
        <fullName evidence="1">Uncharacterized protein</fullName>
    </submittedName>
</protein>
<organism evidence="1">
    <name type="scientific">Anguilla anguilla</name>
    <name type="common">European freshwater eel</name>
    <name type="synonym">Muraena anguilla</name>
    <dbReference type="NCBI Taxonomy" id="7936"/>
    <lineage>
        <taxon>Eukaryota</taxon>
        <taxon>Metazoa</taxon>
        <taxon>Chordata</taxon>
        <taxon>Craniata</taxon>
        <taxon>Vertebrata</taxon>
        <taxon>Euteleostomi</taxon>
        <taxon>Actinopterygii</taxon>
        <taxon>Neopterygii</taxon>
        <taxon>Teleostei</taxon>
        <taxon>Anguilliformes</taxon>
        <taxon>Anguillidae</taxon>
        <taxon>Anguilla</taxon>
    </lineage>
</organism>
<evidence type="ECO:0000313" key="1">
    <source>
        <dbReference type="EMBL" id="JAH53209.1"/>
    </source>
</evidence>
<sequence>MRCSFGQSQRSRSSACLFAGLLS</sequence>
<reference evidence="1" key="1">
    <citation type="submission" date="2014-11" db="EMBL/GenBank/DDBJ databases">
        <authorList>
            <person name="Amaro Gonzalez C."/>
        </authorList>
    </citation>
    <scope>NUCLEOTIDE SEQUENCE</scope>
</reference>
<name>A0A0E9THP0_ANGAN</name>
<dbReference type="AlphaFoldDB" id="A0A0E9THP0"/>
<dbReference type="EMBL" id="GBXM01055368">
    <property type="protein sequence ID" value="JAH53209.1"/>
    <property type="molecule type" value="Transcribed_RNA"/>
</dbReference>
<reference evidence="1" key="2">
    <citation type="journal article" date="2015" name="Fish Shellfish Immunol.">
        <title>Early steps in the European eel (Anguilla anguilla)-Vibrio vulnificus interaction in the gills: Role of the RtxA13 toxin.</title>
        <authorList>
            <person name="Callol A."/>
            <person name="Pajuelo D."/>
            <person name="Ebbesson L."/>
            <person name="Teles M."/>
            <person name="MacKenzie S."/>
            <person name="Amaro C."/>
        </authorList>
    </citation>
    <scope>NUCLEOTIDE SEQUENCE</scope>
</reference>